<evidence type="ECO:0000313" key="3">
    <source>
        <dbReference type="Proteomes" id="UP000294678"/>
    </source>
</evidence>
<keyword evidence="1" id="KW-1133">Transmembrane helix</keyword>
<feature type="transmembrane region" description="Helical" evidence="1">
    <location>
        <begin position="6"/>
        <end position="35"/>
    </location>
</feature>
<feature type="transmembrane region" description="Helical" evidence="1">
    <location>
        <begin position="74"/>
        <end position="91"/>
    </location>
</feature>
<feature type="transmembrane region" description="Helical" evidence="1">
    <location>
        <begin position="103"/>
        <end position="122"/>
    </location>
</feature>
<reference evidence="2 3" key="1">
    <citation type="submission" date="2019-03" db="EMBL/GenBank/DDBJ databases">
        <title>Genomic Encyclopedia of Type Strains, Phase IV (KMG-IV): sequencing the most valuable type-strain genomes for metagenomic binning, comparative biology and taxonomic classification.</title>
        <authorList>
            <person name="Goeker M."/>
        </authorList>
    </citation>
    <scope>NUCLEOTIDE SEQUENCE [LARGE SCALE GENOMIC DNA]</scope>
    <source>
        <strain evidence="2 3">DSM 100055</strain>
    </source>
</reference>
<keyword evidence="1" id="KW-0812">Transmembrane</keyword>
<keyword evidence="3" id="KW-1185">Reference proteome</keyword>
<gene>
    <name evidence="2" type="ORF">EV215_0230</name>
</gene>
<feature type="transmembrane region" description="Helical" evidence="1">
    <location>
        <begin position="47"/>
        <end position="68"/>
    </location>
</feature>
<proteinExistence type="predicted"/>
<feature type="transmembrane region" description="Helical" evidence="1">
    <location>
        <begin position="134"/>
        <end position="153"/>
    </location>
</feature>
<name>A0AA46E069_9FUSO</name>
<organism evidence="2 3">
    <name type="scientific">Hypnocyclicus thermotrophus</name>
    <dbReference type="NCBI Taxonomy" id="1627895"/>
    <lineage>
        <taxon>Bacteria</taxon>
        <taxon>Fusobacteriati</taxon>
        <taxon>Fusobacteriota</taxon>
        <taxon>Fusobacteriia</taxon>
        <taxon>Fusobacteriales</taxon>
        <taxon>Fusobacteriaceae</taxon>
        <taxon>Hypnocyclicus</taxon>
    </lineage>
</organism>
<comment type="caution">
    <text evidence="2">The sequence shown here is derived from an EMBL/GenBank/DDBJ whole genome shotgun (WGS) entry which is preliminary data.</text>
</comment>
<accession>A0AA46E069</accession>
<keyword evidence="1" id="KW-0472">Membrane</keyword>
<sequence length="160" mass="18740">MDTIFIYPIAVLAVGTVNSFAAILSLFLFLIVFIYSYFIKKYITKSYIFIAVSILISFIYLFLDYMNFSWYIDAKYMAILYFTVILALEYINKLEIKYFIKNIFLFLFLGIIREFFSYGKIFNKTILTKFEGSLVLTYSAGGLFLLVFIFIFMNSKGDSL</sequence>
<evidence type="ECO:0000313" key="2">
    <source>
        <dbReference type="EMBL" id="TDT72424.1"/>
    </source>
</evidence>
<protein>
    <submittedName>
        <fullName evidence="2">Uncharacterized protein</fullName>
    </submittedName>
</protein>
<dbReference type="AlphaFoldDB" id="A0AA46E069"/>
<dbReference type="EMBL" id="SOBG01000001">
    <property type="protein sequence ID" value="TDT72424.1"/>
    <property type="molecule type" value="Genomic_DNA"/>
</dbReference>
<dbReference type="RefSeq" id="WP_134112057.1">
    <property type="nucleotide sequence ID" value="NZ_SOBG01000001.1"/>
</dbReference>
<evidence type="ECO:0000256" key="1">
    <source>
        <dbReference type="SAM" id="Phobius"/>
    </source>
</evidence>
<dbReference type="Proteomes" id="UP000294678">
    <property type="component" value="Unassembled WGS sequence"/>
</dbReference>